<accession>A0A8F5VNK8</accession>
<name>A0A8F5VNK8_METHU</name>
<dbReference type="NCBIfam" id="TIGR01552">
    <property type="entry name" value="phd_fam"/>
    <property type="match status" value="1"/>
</dbReference>
<dbReference type="Proteomes" id="UP000694228">
    <property type="component" value="Chromosome"/>
</dbReference>
<dbReference type="EMBL" id="CP077107">
    <property type="protein sequence ID" value="QXO94575.1"/>
    <property type="molecule type" value="Genomic_DNA"/>
</dbReference>
<proteinExistence type="predicted"/>
<dbReference type="Pfam" id="PF02604">
    <property type="entry name" value="PhdYeFM_antitox"/>
    <property type="match status" value="1"/>
</dbReference>
<evidence type="ECO:0000313" key="2">
    <source>
        <dbReference type="Proteomes" id="UP000694228"/>
    </source>
</evidence>
<reference evidence="1 2" key="1">
    <citation type="submission" date="2021-06" db="EMBL/GenBank/DDBJ databases">
        <title>Complete genome sequence of the secondary alcohol utilizing methanogen Methanospirillum hungatei strain GP1.</title>
        <authorList>
            <person name="Day L.A."/>
            <person name="Costa K.C."/>
        </authorList>
    </citation>
    <scope>NUCLEOTIDE SEQUENCE [LARGE SCALE GENOMIC DNA]</scope>
    <source>
        <strain evidence="1 2">GP1</strain>
    </source>
</reference>
<sequence length="54" mass="6161">MSTLSPSEDIRSVTDLKRHTREILNHIHTTGRPVFLTVNGRAVSVLLDVKEYEK</sequence>
<gene>
    <name evidence="1" type="ORF">KSK55_14875</name>
</gene>
<dbReference type="OrthoDB" id="375389at2157"/>
<dbReference type="InterPro" id="IPR006442">
    <property type="entry name" value="Antitoxin_Phd/YefM"/>
</dbReference>
<dbReference type="AlphaFoldDB" id="A0A8F5VNK8"/>
<evidence type="ECO:0000313" key="1">
    <source>
        <dbReference type="EMBL" id="QXO94575.1"/>
    </source>
</evidence>
<protein>
    <submittedName>
        <fullName evidence="1">Type II toxin-antitoxin system Phd/YefM family antitoxin</fullName>
    </submittedName>
</protein>
<organism evidence="1 2">
    <name type="scientific">Methanospirillum hungatei</name>
    <dbReference type="NCBI Taxonomy" id="2203"/>
    <lineage>
        <taxon>Archaea</taxon>
        <taxon>Methanobacteriati</taxon>
        <taxon>Methanobacteriota</taxon>
        <taxon>Stenosarchaea group</taxon>
        <taxon>Methanomicrobia</taxon>
        <taxon>Methanomicrobiales</taxon>
        <taxon>Methanospirillaceae</taxon>
        <taxon>Methanospirillum</taxon>
    </lineage>
</organism>